<dbReference type="EMBL" id="VSSQ01014926">
    <property type="protein sequence ID" value="MPM54710.1"/>
    <property type="molecule type" value="Genomic_DNA"/>
</dbReference>
<evidence type="ECO:0000313" key="6">
    <source>
        <dbReference type="EMBL" id="MPM54710.1"/>
    </source>
</evidence>
<dbReference type="GO" id="GO:0043565">
    <property type="term" value="F:sequence-specific DNA binding"/>
    <property type="evidence" value="ECO:0007669"/>
    <property type="project" value="InterPro"/>
</dbReference>
<dbReference type="SUPFAM" id="SSF46689">
    <property type="entry name" value="Homeodomain-like"/>
    <property type="match status" value="1"/>
</dbReference>
<dbReference type="InterPro" id="IPR018062">
    <property type="entry name" value="HTH_AraC-typ_CS"/>
</dbReference>
<sequence length="305" mass="35037">MSLEALLPFCEEGLAVHPPAVLLVFEGPEASWIHYVPRLLLLLEGRNHIQFQRQGKLEEMTVSAPAIFFCARSGWLVNVREEGPTRGLSFSFYPSYIRAMHVDYDGIHKPPTERDVFYHTRNPLSTPGAALLDAIERLHEAGHDDIAGELLRPLFEFTVRELRASAAAPVLMVRRLWDQINTFMRDHREEPVARAELAWLFQISPGYVSELSKQYTGESFSMLKLRYQLEHAESLLLHTRLSVDEIAERSGFSTANYFIRRFRKVHGMTPHVYRNHPPEPFIHPAESVRNARGDLPTTLRKQSEK</sequence>
<evidence type="ECO:0000256" key="4">
    <source>
        <dbReference type="SAM" id="MobiDB-lite"/>
    </source>
</evidence>
<evidence type="ECO:0000256" key="3">
    <source>
        <dbReference type="ARBA" id="ARBA00023163"/>
    </source>
</evidence>
<dbReference type="Pfam" id="PF12833">
    <property type="entry name" value="HTH_18"/>
    <property type="match status" value="1"/>
</dbReference>
<comment type="caution">
    <text evidence="6">The sequence shown here is derived from an EMBL/GenBank/DDBJ whole genome shotgun (WGS) entry which is preliminary data.</text>
</comment>
<dbReference type="PANTHER" id="PTHR43280:SF10">
    <property type="entry name" value="REGULATORY PROTEIN POCR"/>
    <property type="match status" value="1"/>
</dbReference>
<keyword evidence="1" id="KW-0805">Transcription regulation</keyword>
<feature type="region of interest" description="Disordered" evidence="4">
    <location>
        <begin position="279"/>
        <end position="305"/>
    </location>
</feature>
<proteinExistence type="predicted"/>
<dbReference type="SMART" id="SM00342">
    <property type="entry name" value="HTH_ARAC"/>
    <property type="match status" value="1"/>
</dbReference>
<dbReference type="GO" id="GO:0003700">
    <property type="term" value="F:DNA-binding transcription factor activity"/>
    <property type="evidence" value="ECO:0007669"/>
    <property type="project" value="InterPro"/>
</dbReference>
<evidence type="ECO:0000259" key="5">
    <source>
        <dbReference type="PROSITE" id="PS01124"/>
    </source>
</evidence>
<dbReference type="InterPro" id="IPR009057">
    <property type="entry name" value="Homeodomain-like_sf"/>
</dbReference>
<name>A0A645ANN2_9ZZZZ</name>
<dbReference type="AlphaFoldDB" id="A0A645ANN2"/>
<dbReference type="PROSITE" id="PS01124">
    <property type="entry name" value="HTH_ARAC_FAMILY_2"/>
    <property type="match status" value="1"/>
</dbReference>
<dbReference type="PANTHER" id="PTHR43280">
    <property type="entry name" value="ARAC-FAMILY TRANSCRIPTIONAL REGULATOR"/>
    <property type="match status" value="1"/>
</dbReference>
<organism evidence="6">
    <name type="scientific">bioreactor metagenome</name>
    <dbReference type="NCBI Taxonomy" id="1076179"/>
    <lineage>
        <taxon>unclassified sequences</taxon>
        <taxon>metagenomes</taxon>
        <taxon>ecological metagenomes</taxon>
    </lineage>
</organism>
<keyword evidence="2" id="KW-0238">DNA-binding</keyword>
<accession>A0A645ANN2</accession>
<dbReference type="InterPro" id="IPR020449">
    <property type="entry name" value="Tscrpt_reg_AraC-type_HTH"/>
</dbReference>
<evidence type="ECO:0000256" key="2">
    <source>
        <dbReference type="ARBA" id="ARBA00023125"/>
    </source>
</evidence>
<reference evidence="6" key="1">
    <citation type="submission" date="2019-08" db="EMBL/GenBank/DDBJ databases">
        <authorList>
            <person name="Kucharzyk K."/>
            <person name="Murdoch R.W."/>
            <person name="Higgins S."/>
            <person name="Loffler F."/>
        </authorList>
    </citation>
    <scope>NUCLEOTIDE SEQUENCE</scope>
</reference>
<feature type="domain" description="HTH araC/xylS-type" evidence="5">
    <location>
        <begin position="178"/>
        <end position="276"/>
    </location>
</feature>
<dbReference type="InterPro" id="IPR018060">
    <property type="entry name" value="HTH_AraC"/>
</dbReference>
<dbReference type="Gene3D" id="1.10.10.60">
    <property type="entry name" value="Homeodomain-like"/>
    <property type="match status" value="2"/>
</dbReference>
<dbReference type="PROSITE" id="PS00041">
    <property type="entry name" value="HTH_ARAC_FAMILY_1"/>
    <property type="match status" value="1"/>
</dbReference>
<dbReference type="PRINTS" id="PR00032">
    <property type="entry name" value="HTHARAC"/>
</dbReference>
<protein>
    <submittedName>
        <fullName evidence="6">HTH-type transcriptional activator RhaR</fullName>
    </submittedName>
</protein>
<gene>
    <name evidence="6" type="primary">rhaR_99</name>
    <name evidence="6" type="ORF">SDC9_101490</name>
</gene>
<keyword evidence="3" id="KW-0804">Transcription</keyword>
<evidence type="ECO:0000256" key="1">
    <source>
        <dbReference type="ARBA" id="ARBA00023015"/>
    </source>
</evidence>